<dbReference type="GeneID" id="59346968"/>
<feature type="compositionally biased region" description="Polar residues" evidence="1">
    <location>
        <begin position="125"/>
        <end position="136"/>
    </location>
</feature>
<feature type="compositionally biased region" description="Basic residues" evidence="1">
    <location>
        <begin position="1"/>
        <end position="16"/>
    </location>
</feature>
<feature type="compositionally biased region" description="Polar residues" evidence="1">
    <location>
        <begin position="101"/>
        <end position="110"/>
    </location>
</feature>
<feature type="region of interest" description="Disordered" evidence="1">
    <location>
        <begin position="488"/>
        <end position="513"/>
    </location>
</feature>
<gene>
    <name evidence="2" type="ORF">MIND_00776400</name>
</gene>
<dbReference type="OrthoDB" id="2122982at2759"/>
<accession>A0A8H6SNY3</accession>
<dbReference type="EMBL" id="JACAZF010000006">
    <property type="protein sequence ID" value="KAF7302096.1"/>
    <property type="molecule type" value="Genomic_DNA"/>
</dbReference>
<dbReference type="RefSeq" id="XP_037220096.1">
    <property type="nucleotide sequence ID" value="XM_037364452.1"/>
</dbReference>
<evidence type="ECO:0000313" key="2">
    <source>
        <dbReference type="EMBL" id="KAF7302096.1"/>
    </source>
</evidence>
<protein>
    <submittedName>
        <fullName evidence="2">Uncharacterized protein</fullName>
    </submittedName>
</protein>
<evidence type="ECO:0000256" key="1">
    <source>
        <dbReference type="SAM" id="MobiDB-lite"/>
    </source>
</evidence>
<comment type="caution">
    <text evidence="2">The sequence shown here is derived from an EMBL/GenBank/DDBJ whole genome shotgun (WGS) entry which is preliminary data.</text>
</comment>
<proteinExistence type="predicted"/>
<sequence>MPIPKLLKKLSRKSLRGHSSDSEADNDFPPALPPPEHDGDPRIAFIPPYADSSPNSVRSMSSGRSSTPEWNHPSRQRSLTMTNESSAPSRSNSSLLGAHSRQASQSSTTLGKVYSPPAGPPPPSRQRTISFGSSRSVPFIVPEPDELPASGRSPSRARVHSPRPSYLGAMSMTGSQLSASPTPQTPPDPPPAPSQRQVPDDEMSKDLAAAWQTANTAPTQSKFDKTLQVVEGNFIKAQAQESQTETFVTGVVAGLTAAGAMDAIESGIHSLVEGLPALFSALDEVAKVHPFIGVAVLAFKAVWSLEQKRRANDKLILSLHVEMRDMMAVLTQLKNVKDAEEIAPDGSSIRGRMQETVKMTAEDIKGCANACDTYTKKRTLVKVLKSGIWAGKLTAFVGAFTKRRGEFEFALSIHTALGVDAANRAISAVDKTTQEMNAKMDMMMKMFQQFMTPEQREMSRVVEQRGGIQACQDDDKLLKELNELENKSTSAGKGVKNAKGTSSAGPKFGLEDLKDELTTDPDAAIERNMTVFARKFEVQQRQIVDELTKVIEREGDRVISALSSGPHDRLLDPDVHHIWKDAGWRSSAKARHFVLALRDHYQEGGPGAAATQDHQPDKQNAGVDDWALQYISVSRLQSISEALDDDGSGWVTILEANTFTSSRPLDWSLTKWLALWAVGFHQSMQQYAIKVRELLAKMFAVRLHVLPENRVAVNKYLETIYHGVTTLHSGVNPCYINESLQEKFAPYFDGEEARLRGNLEAVKYDIDALNTLYLVTGQGRIERFLMPLLYLLLSRDFQILRACQNKAVHPDELWDSADTINWLELAARDRVTLLEETFKQQKDDPKQQFKTFSHGLFQHIHDPDGLWDPQFVLAQDEAEYPYDDNLEDQSVDLSKILNYPLGAQQVDFDAYKAPTKPKKGTTRPSAVLRTLLGTWNGFTYVGTSVVPTTGMISMDLTATGSLTFGAASRANMSDFTIAGECGNNQQNMDTIGFKFKQSFPTRYAPLYFSGSWTSDTNSLTGTWGEESDPRTHPGVFIFKRMSPDCLTFFPAPSELGIEPSRALWKFAIEAVRYAVSRQGWSWAFFEQRAARRKRFIELYIRDTQFGKPLAAVEQEELGMLRKGFTVADSRFFHSVAERQIRLTTDHDVSCDACQGHIGGTRVICLTCRLEGTFDTVDFCDTLSCTSVKVVPSGLTKAHLPNHDILKVKRVVHIRYFGRTFRDAQAALKRSREFFADPSDQEPRKRHKPAPNCRVCRRTVSQPCWFCVQCQEPSFICNACEARKHISFGNHNMDLHDLVRSQLPLPEEREADFQERFEQHEQYIERRLQQLETTVNDRLTKVDERLMEMERMLTLLVSTLGNNNNNAGQTIPTSLTFAPSPVAQKKTSQIDLYHSSYP</sequence>
<organism evidence="2 3">
    <name type="scientific">Mycena indigotica</name>
    <dbReference type="NCBI Taxonomy" id="2126181"/>
    <lineage>
        <taxon>Eukaryota</taxon>
        <taxon>Fungi</taxon>
        <taxon>Dikarya</taxon>
        <taxon>Basidiomycota</taxon>
        <taxon>Agaricomycotina</taxon>
        <taxon>Agaricomycetes</taxon>
        <taxon>Agaricomycetidae</taxon>
        <taxon>Agaricales</taxon>
        <taxon>Marasmiineae</taxon>
        <taxon>Mycenaceae</taxon>
        <taxon>Mycena</taxon>
    </lineage>
</organism>
<evidence type="ECO:0000313" key="3">
    <source>
        <dbReference type="Proteomes" id="UP000636479"/>
    </source>
</evidence>
<reference evidence="2" key="1">
    <citation type="submission" date="2020-05" db="EMBL/GenBank/DDBJ databases">
        <title>Mycena genomes resolve the evolution of fungal bioluminescence.</title>
        <authorList>
            <person name="Tsai I.J."/>
        </authorList>
    </citation>
    <scope>NUCLEOTIDE SEQUENCE</scope>
    <source>
        <strain evidence="2">171206Taipei</strain>
    </source>
</reference>
<feature type="compositionally biased region" description="Pro residues" evidence="1">
    <location>
        <begin position="183"/>
        <end position="193"/>
    </location>
</feature>
<keyword evidence="3" id="KW-1185">Reference proteome</keyword>
<name>A0A8H6SNY3_9AGAR</name>
<feature type="compositionally biased region" description="Low complexity" evidence="1">
    <location>
        <begin position="52"/>
        <end position="66"/>
    </location>
</feature>
<feature type="compositionally biased region" description="Low complexity" evidence="1">
    <location>
        <begin position="85"/>
        <end position="94"/>
    </location>
</feature>
<feature type="region of interest" description="Disordered" evidence="1">
    <location>
        <begin position="1"/>
        <end position="204"/>
    </location>
</feature>
<dbReference type="Proteomes" id="UP000636479">
    <property type="component" value="Unassembled WGS sequence"/>
</dbReference>